<proteinExistence type="predicted"/>
<feature type="compositionally biased region" description="Low complexity" evidence="1">
    <location>
        <begin position="18"/>
        <end position="29"/>
    </location>
</feature>
<gene>
    <name evidence="2" type="ORF">MM415B02514_0003</name>
</gene>
<feature type="region of interest" description="Disordered" evidence="1">
    <location>
        <begin position="16"/>
        <end position="56"/>
    </location>
</feature>
<accession>A0A6M3L5L7</accession>
<evidence type="ECO:0000313" key="2">
    <source>
        <dbReference type="EMBL" id="QJA89713.1"/>
    </source>
</evidence>
<protein>
    <submittedName>
        <fullName evidence="2">Uncharacterized protein</fullName>
    </submittedName>
</protein>
<dbReference type="EMBL" id="MT142864">
    <property type="protein sequence ID" value="QJA89713.1"/>
    <property type="molecule type" value="Genomic_DNA"/>
</dbReference>
<sequence length="56" mass="5773">MKTTCGNATYNYGKATMSKSAAKSNGAKKPQGGKMPAPNMGRKVMPGDAHAAMRGN</sequence>
<reference evidence="2" key="1">
    <citation type="submission" date="2020-03" db="EMBL/GenBank/DDBJ databases">
        <title>The deep terrestrial virosphere.</title>
        <authorList>
            <person name="Holmfeldt K."/>
            <person name="Nilsson E."/>
            <person name="Simone D."/>
            <person name="Lopez-Fernandez M."/>
            <person name="Wu X."/>
            <person name="de Brujin I."/>
            <person name="Lundin D."/>
            <person name="Andersson A."/>
            <person name="Bertilsson S."/>
            <person name="Dopson M."/>
        </authorList>
    </citation>
    <scope>NUCLEOTIDE SEQUENCE</scope>
    <source>
        <strain evidence="2">MM415B02514</strain>
    </source>
</reference>
<name>A0A6M3L5L7_9ZZZZ</name>
<organism evidence="2">
    <name type="scientific">viral metagenome</name>
    <dbReference type="NCBI Taxonomy" id="1070528"/>
    <lineage>
        <taxon>unclassified sequences</taxon>
        <taxon>metagenomes</taxon>
        <taxon>organismal metagenomes</taxon>
    </lineage>
</organism>
<evidence type="ECO:0000256" key="1">
    <source>
        <dbReference type="SAM" id="MobiDB-lite"/>
    </source>
</evidence>
<dbReference type="AlphaFoldDB" id="A0A6M3L5L7"/>